<dbReference type="Pfam" id="PF25087">
    <property type="entry name" value="GMPPB_C"/>
    <property type="match status" value="1"/>
</dbReference>
<evidence type="ECO:0000256" key="2">
    <source>
        <dbReference type="ARBA" id="ARBA00005208"/>
    </source>
</evidence>
<dbReference type="SUPFAM" id="SSF53448">
    <property type="entry name" value="Nucleotide-diphospho-sugar transferases"/>
    <property type="match status" value="1"/>
</dbReference>
<feature type="domain" description="Mannose-1-phosphate guanyltransferase C-terminal" evidence="10">
    <location>
        <begin position="68"/>
        <end position="183"/>
    </location>
</feature>
<comment type="caution">
    <text evidence="11">The sequence shown here is derived from an EMBL/GenBank/DDBJ whole genome shotgun (WGS) entry which is preliminary data.</text>
</comment>
<evidence type="ECO:0000256" key="5">
    <source>
        <dbReference type="ARBA" id="ARBA00023268"/>
    </source>
</evidence>
<keyword evidence="3" id="KW-0808">Transferase</keyword>
<dbReference type="SUPFAM" id="SSF51161">
    <property type="entry name" value="Trimeric LpxA-like enzymes"/>
    <property type="match status" value="1"/>
</dbReference>
<evidence type="ECO:0000256" key="8">
    <source>
        <dbReference type="ARBA" id="ARBA00048493"/>
    </source>
</evidence>
<reference evidence="11" key="1">
    <citation type="journal article" date="2014" name="Front. Microbiol.">
        <title>High frequency of phylogenetically diverse reductive dehalogenase-homologous genes in deep subseafloor sedimentary metagenomes.</title>
        <authorList>
            <person name="Kawai M."/>
            <person name="Futagami T."/>
            <person name="Toyoda A."/>
            <person name="Takaki Y."/>
            <person name="Nishi S."/>
            <person name="Hori S."/>
            <person name="Arai W."/>
            <person name="Tsubouchi T."/>
            <person name="Morono Y."/>
            <person name="Uchiyama I."/>
            <person name="Ito T."/>
            <person name="Fujiyama A."/>
            <person name="Inagaki F."/>
            <person name="Takami H."/>
        </authorList>
    </citation>
    <scope>NUCLEOTIDE SEQUENCE</scope>
    <source>
        <strain evidence="11">Expedition CK06-06</strain>
    </source>
</reference>
<keyword evidence="6" id="KW-0012">Acyltransferase</keyword>
<dbReference type="EMBL" id="BART01012187">
    <property type="protein sequence ID" value="GAG77919.1"/>
    <property type="molecule type" value="Genomic_DNA"/>
</dbReference>
<dbReference type="PANTHER" id="PTHR43584:SF8">
    <property type="entry name" value="N-ACETYLMURAMATE ALPHA-1-PHOSPHATE URIDYLYLTRANSFERASE"/>
    <property type="match status" value="1"/>
</dbReference>
<accession>X1A8A6</accession>
<dbReference type="InterPro" id="IPR011004">
    <property type="entry name" value="Trimer_LpxA-like_sf"/>
</dbReference>
<feature type="non-terminal residue" evidence="11">
    <location>
        <position position="279"/>
    </location>
</feature>
<dbReference type="InterPro" id="IPR056729">
    <property type="entry name" value="GMPPB_C"/>
</dbReference>
<feature type="non-terminal residue" evidence="11">
    <location>
        <position position="1"/>
    </location>
</feature>
<comment type="catalytic activity">
    <reaction evidence="8">
        <text>N-acetyl-alpha-D-glucosamine 1-phosphate + UTP + H(+) = UDP-N-acetyl-alpha-D-glucosamine + diphosphate</text>
        <dbReference type="Rhea" id="RHEA:13509"/>
        <dbReference type="ChEBI" id="CHEBI:15378"/>
        <dbReference type="ChEBI" id="CHEBI:33019"/>
        <dbReference type="ChEBI" id="CHEBI:46398"/>
        <dbReference type="ChEBI" id="CHEBI:57705"/>
        <dbReference type="ChEBI" id="CHEBI:57776"/>
        <dbReference type="EC" id="2.7.7.23"/>
    </reaction>
</comment>
<dbReference type="GO" id="GO:0003977">
    <property type="term" value="F:UDP-N-acetylglucosamine diphosphorylase activity"/>
    <property type="evidence" value="ECO:0007669"/>
    <property type="project" value="UniProtKB-EC"/>
</dbReference>
<evidence type="ECO:0000256" key="1">
    <source>
        <dbReference type="ARBA" id="ARBA00005166"/>
    </source>
</evidence>
<keyword evidence="4" id="KW-0548">Nucleotidyltransferase</keyword>
<dbReference type="Pfam" id="PF00483">
    <property type="entry name" value="NTP_transferase"/>
    <property type="match status" value="1"/>
</dbReference>
<comment type="pathway">
    <text evidence="1">Nucleotide-sugar biosynthesis; UDP-N-acetyl-alpha-D-glucosamine biosynthesis; N-acetyl-alpha-D-glucosamine 1-phosphate from alpha-D-glucosamine 6-phosphate (route II): step 2/2.</text>
</comment>
<evidence type="ECO:0000256" key="3">
    <source>
        <dbReference type="ARBA" id="ARBA00022679"/>
    </source>
</evidence>
<gene>
    <name evidence="11" type="ORF">S01H4_25568</name>
</gene>
<dbReference type="Gene3D" id="3.90.550.10">
    <property type="entry name" value="Spore Coat Polysaccharide Biosynthesis Protein SpsA, Chain A"/>
    <property type="match status" value="1"/>
</dbReference>
<evidence type="ECO:0000313" key="11">
    <source>
        <dbReference type="EMBL" id="GAG77919.1"/>
    </source>
</evidence>
<evidence type="ECO:0000259" key="10">
    <source>
        <dbReference type="Pfam" id="PF25087"/>
    </source>
</evidence>
<dbReference type="InterPro" id="IPR029044">
    <property type="entry name" value="Nucleotide-diphossugar_trans"/>
</dbReference>
<evidence type="ECO:0000256" key="6">
    <source>
        <dbReference type="ARBA" id="ARBA00023315"/>
    </source>
</evidence>
<protein>
    <recommendedName>
        <fullName evidence="12">Nucleotidyl transferase domain-containing protein</fullName>
    </recommendedName>
</protein>
<proteinExistence type="predicted"/>
<evidence type="ECO:0000259" key="9">
    <source>
        <dbReference type="Pfam" id="PF00483"/>
    </source>
</evidence>
<evidence type="ECO:0000256" key="7">
    <source>
        <dbReference type="ARBA" id="ARBA00048247"/>
    </source>
</evidence>
<organism evidence="11">
    <name type="scientific">marine sediment metagenome</name>
    <dbReference type="NCBI Taxonomy" id="412755"/>
    <lineage>
        <taxon>unclassified sequences</taxon>
        <taxon>metagenomes</taxon>
        <taxon>ecological metagenomes</taxon>
    </lineage>
</organism>
<feature type="domain" description="Nucleotidyl transferase" evidence="9">
    <location>
        <begin position="201"/>
        <end position="277"/>
    </location>
</feature>
<evidence type="ECO:0008006" key="12">
    <source>
        <dbReference type="Google" id="ProtNLM"/>
    </source>
</evidence>
<dbReference type="PANTHER" id="PTHR43584">
    <property type="entry name" value="NUCLEOTIDYL TRANSFERASE"/>
    <property type="match status" value="1"/>
</dbReference>
<comment type="catalytic activity">
    <reaction evidence="7">
        <text>alpha-D-glucosamine 1-phosphate + acetyl-CoA = N-acetyl-alpha-D-glucosamine 1-phosphate + CoA + H(+)</text>
        <dbReference type="Rhea" id="RHEA:13725"/>
        <dbReference type="ChEBI" id="CHEBI:15378"/>
        <dbReference type="ChEBI" id="CHEBI:57287"/>
        <dbReference type="ChEBI" id="CHEBI:57288"/>
        <dbReference type="ChEBI" id="CHEBI:57776"/>
        <dbReference type="ChEBI" id="CHEBI:58516"/>
        <dbReference type="EC" id="2.3.1.157"/>
    </reaction>
</comment>
<dbReference type="InterPro" id="IPR050065">
    <property type="entry name" value="GlmU-like"/>
</dbReference>
<dbReference type="InterPro" id="IPR005835">
    <property type="entry name" value="NTP_transferase_dom"/>
</dbReference>
<name>X1A8A6_9ZZZZ</name>
<dbReference type="AlphaFoldDB" id="X1A8A6"/>
<dbReference type="GO" id="GO:0019134">
    <property type="term" value="F:glucosamine-1-phosphate N-acetyltransferase activity"/>
    <property type="evidence" value="ECO:0007669"/>
    <property type="project" value="UniProtKB-EC"/>
</dbReference>
<evidence type="ECO:0000256" key="4">
    <source>
        <dbReference type="ARBA" id="ARBA00022695"/>
    </source>
</evidence>
<sequence>QFKGNIAGYTIKNYFWSDVGLPWQFLDANNYLLDKIKKKIVGKLEQNVKISGNVYIGEGTNVKSGSYIQGPCYIGNDNVIGPDSSIGAHTYIANDCLICMSEINNSIIFSNTIIPHSNYLEGSIVCENVNLGAGTKVEKIKLNEKNVKGSIKGQAVDSKRRKLVTIIGPNVKTGKNVSIITGKIIRENSKIGADTTVREDIPLAGKPLLEHTILGLKAAGITEILLIVGYKGDIIRDYFGDGKEDFNLRIEYITQEEQLGTAHAFGYAKKFANNEPVLF</sequence>
<dbReference type="Gene3D" id="2.160.10.10">
    <property type="entry name" value="Hexapeptide repeat proteins"/>
    <property type="match status" value="1"/>
</dbReference>
<keyword evidence="5" id="KW-0511">Multifunctional enzyme</keyword>
<comment type="pathway">
    <text evidence="2">Nucleotide-sugar biosynthesis; UDP-N-acetyl-alpha-D-glucosamine biosynthesis; UDP-N-acetyl-alpha-D-glucosamine from N-acetyl-alpha-D-glucosamine 1-phosphate: step 1/1.</text>
</comment>